<dbReference type="Gene3D" id="2.30.170.40">
    <property type="entry name" value="Ribosomal protein L28/L24"/>
    <property type="match status" value="1"/>
</dbReference>
<dbReference type="HAMAP" id="MF_00373">
    <property type="entry name" value="Ribosomal_bL28"/>
    <property type="match status" value="1"/>
</dbReference>
<comment type="similarity">
    <text evidence="1 4">Belongs to the bacterial ribosomal protein bL28 family.</text>
</comment>
<evidence type="ECO:0000256" key="2">
    <source>
        <dbReference type="ARBA" id="ARBA00022980"/>
    </source>
</evidence>
<evidence type="ECO:0000256" key="3">
    <source>
        <dbReference type="ARBA" id="ARBA00023274"/>
    </source>
</evidence>
<evidence type="ECO:0000256" key="4">
    <source>
        <dbReference type="HAMAP-Rule" id="MF_00373"/>
    </source>
</evidence>
<name>A0A143WMV5_TREPR</name>
<dbReference type="GO" id="GO:1990904">
    <property type="term" value="C:ribonucleoprotein complex"/>
    <property type="evidence" value="ECO:0007669"/>
    <property type="project" value="UniProtKB-KW"/>
</dbReference>
<dbReference type="AlphaFoldDB" id="A0A143WMV5"/>
<dbReference type="GO" id="GO:0006412">
    <property type="term" value="P:translation"/>
    <property type="evidence" value="ECO:0007669"/>
    <property type="project" value="UniProtKB-UniRule"/>
</dbReference>
<reference evidence="6" key="1">
    <citation type="submission" date="2016-01" db="EMBL/GenBank/DDBJ databases">
        <authorList>
            <person name="Husnik F."/>
        </authorList>
    </citation>
    <scope>NUCLEOTIDE SEQUENCE [LARGE SCALE GENOMIC DNA]</scope>
</reference>
<dbReference type="InterPro" id="IPR026569">
    <property type="entry name" value="Ribosomal_bL28"/>
</dbReference>
<dbReference type="InterPro" id="IPR037147">
    <property type="entry name" value="Ribosomal_bL28_sf"/>
</dbReference>
<protein>
    <recommendedName>
        <fullName evidence="4">Large ribosomal subunit protein bL28</fullName>
    </recommendedName>
</protein>
<dbReference type="SUPFAM" id="SSF143800">
    <property type="entry name" value="L28p-like"/>
    <property type="match status" value="1"/>
</dbReference>
<dbReference type="GO" id="GO:0003735">
    <property type="term" value="F:structural constituent of ribosome"/>
    <property type="evidence" value="ECO:0007669"/>
    <property type="project" value="InterPro"/>
</dbReference>
<organism evidence="5 6">
    <name type="scientific">Tremblaya princeps</name>
    <dbReference type="NCBI Taxonomy" id="189385"/>
    <lineage>
        <taxon>Bacteria</taxon>
        <taxon>Pseudomonadati</taxon>
        <taxon>Pseudomonadota</taxon>
        <taxon>Betaproteobacteria</taxon>
        <taxon>Candidatus Tremblayella</taxon>
    </lineage>
</organism>
<proteinExistence type="inferred from homology"/>
<keyword evidence="3 4" id="KW-0687">Ribonucleoprotein</keyword>
<evidence type="ECO:0000313" key="6">
    <source>
        <dbReference type="Proteomes" id="UP000075222"/>
    </source>
</evidence>
<keyword evidence="2 4" id="KW-0689">Ribosomal protein</keyword>
<dbReference type="EMBL" id="LN998829">
    <property type="protein sequence ID" value="CUX76487.1"/>
    <property type="molecule type" value="Genomic_DNA"/>
</dbReference>
<accession>A0A143WMV5</accession>
<dbReference type="PATRIC" id="fig|189385.7.peg.124"/>
<gene>
    <name evidence="4 5" type="primary">rpmB</name>
    <name evidence="5" type="ORF">PMARG_TP00105</name>
</gene>
<dbReference type="GO" id="GO:0005840">
    <property type="term" value="C:ribosome"/>
    <property type="evidence" value="ECO:0007669"/>
    <property type="project" value="UniProtKB-KW"/>
</dbReference>
<dbReference type="Pfam" id="PF00830">
    <property type="entry name" value="Ribosomal_L28"/>
    <property type="match status" value="1"/>
</dbReference>
<evidence type="ECO:0000256" key="1">
    <source>
        <dbReference type="ARBA" id="ARBA00008760"/>
    </source>
</evidence>
<sequence length="75" mass="8714">MLQHTPMTLHCGIAHKSHLLGNTVSHAQNKARRRFMVNSHRRRIWCAIRRRLIRARLSCAGLRTYFKAGMALVHV</sequence>
<dbReference type="InterPro" id="IPR034704">
    <property type="entry name" value="Ribosomal_bL28/bL31-like_sf"/>
</dbReference>
<dbReference type="Proteomes" id="UP000075222">
    <property type="component" value="Chromosome I"/>
</dbReference>
<evidence type="ECO:0000313" key="5">
    <source>
        <dbReference type="EMBL" id="CUX76487.1"/>
    </source>
</evidence>